<feature type="signal peptide" evidence="1">
    <location>
        <begin position="1"/>
        <end position="23"/>
    </location>
</feature>
<dbReference type="RefSeq" id="WP_116223114.1">
    <property type="nucleotide sequence ID" value="NZ_CP038197.1"/>
</dbReference>
<keyword evidence="1" id="KW-0732">Signal</keyword>
<dbReference type="Proteomes" id="UP000256941">
    <property type="component" value="Unassembled WGS sequence"/>
</dbReference>
<gene>
    <name evidence="2" type="ORF">BDD41_4651</name>
</gene>
<evidence type="ECO:0000256" key="1">
    <source>
        <dbReference type="SAM" id="SignalP"/>
    </source>
</evidence>
<dbReference type="EMBL" id="QTUJ01000004">
    <property type="protein sequence ID" value="REF67621.1"/>
    <property type="molecule type" value="Genomic_DNA"/>
</dbReference>
<comment type="caution">
    <text evidence="2">The sequence shown here is derived from an EMBL/GenBank/DDBJ whole genome shotgun (WGS) entry which is preliminary data.</text>
</comment>
<name>A0A3D9XDD9_PARVE</name>
<sequence length="92" mass="10155">MRSLLAPALLAATFAGAGAGAQAQDFGYEAFEPSVNHIDLETCPARVTAKEVFCRATLLNDTVYVYVFEDTDEMKYVEMLAFEAGEYEITFK</sequence>
<feature type="chain" id="PRO_5017679859" evidence="1">
    <location>
        <begin position="24"/>
        <end position="92"/>
    </location>
</feature>
<evidence type="ECO:0000313" key="2">
    <source>
        <dbReference type="EMBL" id="REF67621.1"/>
    </source>
</evidence>
<proteinExistence type="predicted"/>
<evidence type="ECO:0000313" key="3">
    <source>
        <dbReference type="Proteomes" id="UP000256941"/>
    </source>
</evidence>
<protein>
    <submittedName>
        <fullName evidence="2">Uncharacterized protein</fullName>
    </submittedName>
</protein>
<organism evidence="2 3">
    <name type="scientific">Paracoccus versutus</name>
    <name type="common">Thiobacillus versutus</name>
    <dbReference type="NCBI Taxonomy" id="34007"/>
    <lineage>
        <taxon>Bacteria</taxon>
        <taxon>Pseudomonadati</taxon>
        <taxon>Pseudomonadota</taxon>
        <taxon>Alphaproteobacteria</taxon>
        <taxon>Rhodobacterales</taxon>
        <taxon>Paracoccaceae</taxon>
        <taxon>Paracoccus</taxon>
    </lineage>
</organism>
<accession>A0A3D9XDD9</accession>
<dbReference type="AlphaFoldDB" id="A0A3D9XDD9"/>
<reference evidence="2 3" key="1">
    <citation type="submission" date="2018-08" db="EMBL/GenBank/DDBJ databases">
        <title>Genomic Encyclopedia of Archaeal and Bacterial Type Strains, Phase II (KMG-II): from individual species to whole genera.</title>
        <authorList>
            <person name="Goeker M."/>
        </authorList>
    </citation>
    <scope>NUCLEOTIDE SEQUENCE [LARGE SCALE GENOMIC DNA]</scope>
    <source>
        <strain evidence="2 3">DSM 17099</strain>
    </source>
</reference>